<evidence type="ECO:0000256" key="2">
    <source>
        <dbReference type="ARBA" id="ARBA00022527"/>
    </source>
</evidence>
<dbReference type="Gene3D" id="1.10.510.10">
    <property type="entry name" value="Transferase(Phosphotransferase) domain 1"/>
    <property type="match status" value="1"/>
</dbReference>
<dbReference type="PANTHER" id="PTHR48012:SF10">
    <property type="entry name" value="FI20177P1"/>
    <property type="match status" value="1"/>
</dbReference>
<name>A0A5J4WZ97_9EUKA</name>
<keyword evidence="5 11" id="KW-0418">Kinase</keyword>
<dbReference type="OrthoDB" id="8693905at2759"/>
<feature type="compositionally biased region" description="Low complexity" evidence="9">
    <location>
        <begin position="315"/>
        <end position="328"/>
    </location>
</feature>
<evidence type="ECO:0000256" key="7">
    <source>
        <dbReference type="ARBA" id="ARBA00047899"/>
    </source>
</evidence>
<dbReference type="PANTHER" id="PTHR48012">
    <property type="entry name" value="STERILE20-LIKE KINASE, ISOFORM B-RELATED"/>
    <property type="match status" value="1"/>
</dbReference>
<dbReference type="GO" id="GO:0005737">
    <property type="term" value="C:cytoplasm"/>
    <property type="evidence" value="ECO:0007669"/>
    <property type="project" value="TreeGrafter"/>
</dbReference>
<keyword evidence="3" id="KW-0808">Transferase</keyword>
<evidence type="ECO:0000256" key="4">
    <source>
        <dbReference type="ARBA" id="ARBA00022741"/>
    </source>
</evidence>
<dbReference type="InterPro" id="IPR000719">
    <property type="entry name" value="Prot_kinase_dom"/>
</dbReference>
<evidence type="ECO:0000256" key="6">
    <source>
        <dbReference type="ARBA" id="ARBA00022840"/>
    </source>
</evidence>
<evidence type="ECO:0000313" key="11">
    <source>
        <dbReference type="EMBL" id="KAA6400314.1"/>
    </source>
</evidence>
<evidence type="ECO:0000256" key="1">
    <source>
        <dbReference type="ARBA" id="ARBA00008874"/>
    </source>
</evidence>
<dbReference type="AlphaFoldDB" id="A0A5J4WZ97"/>
<evidence type="ECO:0000256" key="9">
    <source>
        <dbReference type="SAM" id="MobiDB-lite"/>
    </source>
</evidence>
<proteinExistence type="inferred from homology"/>
<gene>
    <name evidence="11" type="ORF">EZS28_004160</name>
</gene>
<dbReference type="SUPFAM" id="SSF56112">
    <property type="entry name" value="Protein kinase-like (PK-like)"/>
    <property type="match status" value="1"/>
</dbReference>
<dbReference type="InterPro" id="IPR050629">
    <property type="entry name" value="STE20/SPS1-PAK"/>
</dbReference>
<keyword evidence="4" id="KW-0547">Nucleotide-binding</keyword>
<sequence length="424" mass="47498">MSEISDSQIFSAGNPEELFEIQEKLGEGTYGETFKAMHKETKQLCILERNCFGDVSEVSKVKQVIHNLKQRNNPRFVKIIGAWKLSSLDIWVATELCENGSILNIYEFTKDGLSEQQLSFVLRCVLEGLIYLHSTNKIYKGIYANNISVNSDGDVRLGNFDFEMQTSQAINPTKSESLSVYYNAPEMVVEETYDSKIDIWSLGITTIEMLDGEPPHSDTEPEKVSDLIKDNPPPKPEKPEKWSQELLDFIGKCLIKDPKKRSSAKDLIDHPFIKKYKSIKPDVLLSHSNEQIDGLKIVTDAQFKQAIKIDEKPTSKVQSKVQSKSQSKLPAKTDKADQTNTPQKIETKTISKSETKTPVKVAAKVPIKSDSKTSLKSETKIAPKTETKPSVKVETKIAAKVLAKVPSKTDVKVAPKVVPKQKKK</sequence>
<feature type="compositionally biased region" description="Basic and acidic residues" evidence="9">
    <location>
        <begin position="367"/>
        <end position="389"/>
    </location>
</feature>
<dbReference type="EMBL" id="SNRW01000583">
    <property type="protein sequence ID" value="KAA6400314.1"/>
    <property type="molecule type" value="Genomic_DNA"/>
</dbReference>
<feature type="region of interest" description="Disordered" evidence="9">
    <location>
        <begin position="309"/>
        <end position="389"/>
    </location>
</feature>
<dbReference type="GO" id="GO:0004674">
    <property type="term" value="F:protein serine/threonine kinase activity"/>
    <property type="evidence" value="ECO:0007669"/>
    <property type="project" value="UniProtKB-KW"/>
</dbReference>
<accession>A0A5J4WZ97</accession>
<comment type="catalytic activity">
    <reaction evidence="7">
        <text>L-threonyl-[protein] + ATP = O-phospho-L-threonyl-[protein] + ADP + H(+)</text>
        <dbReference type="Rhea" id="RHEA:46608"/>
        <dbReference type="Rhea" id="RHEA-COMP:11060"/>
        <dbReference type="Rhea" id="RHEA-COMP:11605"/>
        <dbReference type="ChEBI" id="CHEBI:15378"/>
        <dbReference type="ChEBI" id="CHEBI:30013"/>
        <dbReference type="ChEBI" id="CHEBI:30616"/>
        <dbReference type="ChEBI" id="CHEBI:61977"/>
        <dbReference type="ChEBI" id="CHEBI:456216"/>
        <dbReference type="EC" id="2.7.11.1"/>
    </reaction>
</comment>
<organism evidence="11 12">
    <name type="scientific">Streblomastix strix</name>
    <dbReference type="NCBI Taxonomy" id="222440"/>
    <lineage>
        <taxon>Eukaryota</taxon>
        <taxon>Metamonada</taxon>
        <taxon>Preaxostyla</taxon>
        <taxon>Oxymonadida</taxon>
        <taxon>Streblomastigidae</taxon>
        <taxon>Streblomastix</taxon>
    </lineage>
</organism>
<dbReference type="Proteomes" id="UP000324800">
    <property type="component" value="Unassembled WGS sequence"/>
</dbReference>
<comment type="caution">
    <text evidence="11">The sequence shown here is derived from an EMBL/GenBank/DDBJ whole genome shotgun (WGS) entry which is preliminary data.</text>
</comment>
<dbReference type="InterPro" id="IPR011009">
    <property type="entry name" value="Kinase-like_dom_sf"/>
</dbReference>
<feature type="compositionally biased region" description="Basic and acidic residues" evidence="9">
    <location>
        <begin position="345"/>
        <end position="357"/>
    </location>
</feature>
<feature type="domain" description="Protein kinase" evidence="10">
    <location>
        <begin position="19"/>
        <end position="273"/>
    </location>
</feature>
<evidence type="ECO:0000259" key="10">
    <source>
        <dbReference type="PROSITE" id="PS50011"/>
    </source>
</evidence>
<feature type="compositionally biased region" description="Basic and acidic residues" evidence="9">
    <location>
        <begin position="213"/>
        <end position="229"/>
    </location>
</feature>
<dbReference type="GO" id="GO:0005524">
    <property type="term" value="F:ATP binding"/>
    <property type="evidence" value="ECO:0007669"/>
    <property type="project" value="UniProtKB-KW"/>
</dbReference>
<evidence type="ECO:0000256" key="5">
    <source>
        <dbReference type="ARBA" id="ARBA00022777"/>
    </source>
</evidence>
<evidence type="ECO:0000256" key="8">
    <source>
        <dbReference type="ARBA" id="ARBA00048679"/>
    </source>
</evidence>
<evidence type="ECO:0000313" key="12">
    <source>
        <dbReference type="Proteomes" id="UP000324800"/>
    </source>
</evidence>
<comment type="similarity">
    <text evidence="1">Belongs to the protein kinase superfamily. STE Ser/Thr protein kinase family. STE20 subfamily.</text>
</comment>
<evidence type="ECO:0000256" key="3">
    <source>
        <dbReference type="ARBA" id="ARBA00022679"/>
    </source>
</evidence>
<dbReference type="PROSITE" id="PS50011">
    <property type="entry name" value="PROTEIN_KINASE_DOM"/>
    <property type="match status" value="1"/>
</dbReference>
<reference evidence="11 12" key="1">
    <citation type="submission" date="2019-03" db="EMBL/GenBank/DDBJ databases">
        <title>Single cell metagenomics reveals metabolic interactions within the superorganism composed of flagellate Streblomastix strix and complex community of Bacteroidetes bacteria on its surface.</title>
        <authorList>
            <person name="Treitli S.C."/>
            <person name="Kolisko M."/>
            <person name="Husnik F."/>
            <person name="Keeling P."/>
            <person name="Hampl V."/>
        </authorList>
    </citation>
    <scope>NUCLEOTIDE SEQUENCE [LARGE SCALE GENOMIC DNA]</scope>
    <source>
        <strain evidence="11">ST1C</strain>
    </source>
</reference>
<protein>
    <submittedName>
        <fullName evidence="11">Putative Serine/threonine-protein kinase</fullName>
    </submittedName>
</protein>
<keyword evidence="2" id="KW-0723">Serine/threonine-protein kinase</keyword>
<feature type="region of interest" description="Disordered" evidence="9">
    <location>
        <begin position="211"/>
        <end position="241"/>
    </location>
</feature>
<comment type="catalytic activity">
    <reaction evidence="8">
        <text>L-seryl-[protein] + ATP = O-phospho-L-seryl-[protein] + ADP + H(+)</text>
        <dbReference type="Rhea" id="RHEA:17989"/>
        <dbReference type="Rhea" id="RHEA-COMP:9863"/>
        <dbReference type="Rhea" id="RHEA-COMP:11604"/>
        <dbReference type="ChEBI" id="CHEBI:15378"/>
        <dbReference type="ChEBI" id="CHEBI:29999"/>
        <dbReference type="ChEBI" id="CHEBI:30616"/>
        <dbReference type="ChEBI" id="CHEBI:83421"/>
        <dbReference type="ChEBI" id="CHEBI:456216"/>
        <dbReference type="EC" id="2.7.11.1"/>
    </reaction>
</comment>
<dbReference type="Pfam" id="PF00069">
    <property type="entry name" value="Pkinase"/>
    <property type="match status" value="1"/>
</dbReference>
<keyword evidence="6" id="KW-0067">ATP-binding</keyword>